<sequence length="447" mass="48642">MLTIHGHKNASFCDGVSRRDFLRIGGLALGGLSLPGILRAEAAAGVRRSHKAVIMIFLPGGPSHQDIFDLKMDAPSEIRGEFKPIGTNVAGIQITEHLPQLARIMDKCTIIRSMSDCDGRHDAFQCLTGRPFQQQPPGGWPSFGSVVSKMQGALDPAVPPFVGLAPKMGHMEWARCGEPGFLGVAHAPFEPNKGGAVEDMTLNGVTLERLADRRTLLAGFDQFRRDVDASGLMGGLDTFDQQAFGVLTSSKLLNALDVTKENPRILERYGKGDPKNRDDGGPKMMEHFLAARRLVEAGARCVTVAFSRWDHHGGNFSALRQDLPLLDQGLTALITDLHERGLDKDVSVVVWGEFGRTPTINKDAGRDHWPRVSCALLAGGGMRHGQVIGATDRLGGEATERPVRFGEVFATLYQRMEIDVVKTTIPDLSGRPQYLVEPGCQPMKELI</sequence>
<dbReference type="SUPFAM" id="SSF53649">
    <property type="entry name" value="Alkaline phosphatase-like"/>
    <property type="match status" value="1"/>
</dbReference>
<dbReference type="EMBL" id="ABVL01000007">
    <property type="protein sequence ID" value="EDY19593.1"/>
    <property type="molecule type" value="Genomic_DNA"/>
</dbReference>
<dbReference type="STRING" id="497964.CfE428DRAFT_2769"/>
<keyword evidence="2" id="KW-1185">Reference proteome</keyword>
<comment type="caution">
    <text evidence="1">The sequence shown here is derived from an EMBL/GenBank/DDBJ whole genome shotgun (WGS) entry which is preliminary data.</text>
</comment>
<dbReference type="PANTHER" id="PTHR43737">
    <property type="entry name" value="BLL7424 PROTEIN"/>
    <property type="match status" value="1"/>
</dbReference>
<protein>
    <recommendedName>
        <fullName evidence="3">DUF1501 domain-containing protein</fullName>
    </recommendedName>
</protein>
<dbReference type="AlphaFoldDB" id="B4D1I1"/>
<dbReference type="Proteomes" id="UP000005824">
    <property type="component" value="Unassembled WGS sequence"/>
</dbReference>
<dbReference type="Pfam" id="PF07394">
    <property type="entry name" value="DUF1501"/>
    <property type="match status" value="1"/>
</dbReference>
<gene>
    <name evidence="1" type="ORF">CfE428DRAFT_2769</name>
</gene>
<dbReference type="InterPro" id="IPR006311">
    <property type="entry name" value="TAT_signal"/>
</dbReference>
<name>B4D1I1_9BACT</name>
<dbReference type="InParanoid" id="B4D1I1"/>
<dbReference type="InterPro" id="IPR010869">
    <property type="entry name" value="DUF1501"/>
</dbReference>
<evidence type="ECO:0008006" key="3">
    <source>
        <dbReference type="Google" id="ProtNLM"/>
    </source>
</evidence>
<organism evidence="1 2">
    <name type="scientific">Chthoniobacter flavus Ellin428</name>
    <dbReference type="NCBI Taxonomy" id="497964"/>
    <lineage>
        <taxon>Bacteria</taxon>
        <taxon>Pseudomonadati</taxon>
        <taxon>Verrucomicrobiota</taxon>
        <taxon>Spartobacteria</taxon>
        <taxon>Chthoniobacterales</taxon>
        <taxon>Chthoniobacteraceae</taxon>
        <taxon>Chthoniobacter</taxon>
    </lineage>
</organism>
<dbReference type="RefSeq" id="WP_006980094.1">
    <property type="nucleotide sequence ID" value="NZ_ABVL01000007.1"/>
</dbReference>
<dbReference type="InterPro" id="IPR017850">
    <property type="entry name" value="Alkaline_phosphatase_core_sf"/>
</dbReference>
<dbReference type="eggNOG" id="COG4102">
    <property type="taxonomic scope" value="Bacteria"/>
</dbReference>
<dbReference type="PROSITE" id="PS51318">
    <property type="entry name" value="TAT"/>
    <property type="match status" value="1"/>
</dbReference>
<evidence type="ECO:0000313" key="1">
    <source>
        <dbReference type="EMBL" id="EDY19593.1"/>
    </source>
</evidence>
<reference evidence="1 2" key="1">
    <citation type="journal article" date="2011" name="J. Bacteriol.">
        <title>Genome sequence of Chthoniobacter flavus Ellin428, an aerobic heterotrophic soil bacterium.</title>
        <authorList>
            <person name="Kant R."/>
            <person name="van Passel M.W."/>
            <person name="Palva A."/>
            <person name="Lucas S."/>
            <person name="Lapidus A."/>
            <person name="Glavina Del Rio T."/>
            <person name="Dalin E."/>
            <person name="Tice H."/>
            <person name="Bruce D."/>
            <person name="Goodwin L."/>
            <person name="Pitluck S."/>
            <person name="Larimer F.W."/>
            <person name="Land M.L."/>
            <person name="Hauser L."/>
            <person name="Sangwan P."/>
            <person name="de Vos W.M."/>
            <person name="Janssen P.H."/>
            <person name="Smidt H."/>
        </authorList>
    </citation>
    <scope>NUCLEOTIDE SEQUENCE [LARGE SCALE GENOMIC DNA]</scope>
    <source>
        <strain evidence="1 2">Ellin428</strain>
    </source>
</reference>
<proteinExistence type="predicted"/>
<dbReference type="PANTHER" id="PTHR43737:SF1">
    <property type="entry name" value="DUF1501 DOMAIN-CONTAINING PROTEIN"/>
    <property type="match status" value="1"/>
</dbReference>
<accession>B4D1I1</accession>
<evidence type="ECO:0000313" key="2">
    <source>
        <dbReference type="Proteomes" id="UP000005824"/>
    </source>
</evidence>